<dbReference type="PANTHER" id="PTHR10131:SF149">
    <property type="entry name" value="TNF RECEPTOR-ASSOCIATED FACTOR FAMILY PROTEIN DDB_G0277243"/>
    <property type="match status" value="1"/>
</dbReference>
<dbReference type="Pfam" id="PF22486">
    <property type="entry name" value="MATH_2"/>
    <property type="match status" value="1"/>
</dbReference>
<evidence type="ECO:0000259" key="9">
    <source>
        <dbReference type="PROSITE" id="PS50144"/>
    </source>
</evidence>
<dbReference type="GO" id="GO:0005737">
    <property type="term" value="C:cytoplasm"/>
    <property type="evidence" value="ECO:0000318"/>
    <property type="project" value="GO_Central"/>
</dbReference>
<dbReference type="RefSeq" id="XP_003290555.1">
    <property type="nucleotide sequence ID" value="XM_003290507.1"/>
</dbReference>
<keyword evidence="3" id="KW-0963">Cytoplasm</keyword>
<dbReference type="FunCoup" id="F0ZT14">
    <property type="interactions" value="18"/>
</dbReference>
<feature type="domain" description="MATH" evidence="9">
    <location>
        <begin position="286"/>
        <end position="411"/>
    </location>
</feature>
<evidence type="ECO:0000256" key="7">
    <source>
        <dbReference type="ARBA" id="ARBA00022833"/>
    </source>
</evidence>
<evidence type="ECO:0000256" key="3">
    <source>
        <dbReference type="ARBA" id="ARBA00022490"/>
    </source>
</evidence>
<dbReference type="AlphaFoldDB" id="F0ZT14"/>
<dbReference type="OrthoDB" id="5989761at2759"/>
<accession>F0ZT14</accession>
<evidence type="ECO:0000256" key="5">
    <source>
        <dbReference type="ARBA" id="ARBA00022737"/>
    </source>
</evidence>
<dbReference type="Pfam" id="PF02176">
    <property type="entry name" value="zf-TRAF"/>
    <property type="match status" value="1"/>
</dbReference>
<dbReference type="SUPFAM" id="SSF49599">
    <property type="entry name" value="TRAF domain-like"/>
    <property type="match status" value="2"/>
</dbReference>
<dbReference type="STRING" id="5786.F0ZT14"/>
<dbReference type="SMART" id="SM00061">
    <property type="entry name" value="MATH"/>
    <property type="match status" value="1"/>
</dbReference>
<keyword evidence="6 8" id="KW-0863">Zinc-finger</keyword>
<dbReference type="InterPro" id="IPR008974">
    <property type="entry name" value="TRAF-like"/>
</dbReference>
<dbReference type="InterPro" id="IPR001293">
    <property type="entry name" value="Znf_TRAF"/>
</dbReference>
<dbReference type="InterPro" id="IPR013083">
    <property type="entry name" value="Znf_RING/FYVE/PHD"/>
</dbReference>
<dbReference type="OMA" id="CENHLNT"/>
<organism evidence="11 12">
    <name type="scientific">Dictyostelium purpureum</name>
    <name type="common">Slime mold</name>
    <dbReference type="NCBI Taxonomy" id="5786"/>
    <lineage>
        <taxon>Eukaryota</taxon>
        <taxon>Amoebozoa</taxon>
        <taxon>Evosea</taxon>
        <taxon>Eumycetozoa</taxon>
        <taxon>Dictyostelia</taxon>
        <taxon>Dictyosteliales</taxon>
        <taxon>Dictyosteliaceae</taxon>
        <taxon>Dictyostelium</taxon>
    </lineage>
</organism>
<evidence type="ECO:0000313" key="11">
    <source>
        <dbReference type="EMBL" id="EGC32907.1"/>
    </source>
</evidence>
<comment type="function">
    <text evidence="1">Probable adapter protein and signal transducer that links members of the tumor necrosis factor receptor family to different signaling pathways by association with the receptor cytoplasmic domain and kinases.</text>
</comment>
<dbReference type="Proteomes" id="UP000001064">
    <property type="component" value="Unassembled WGS sequence"/>
</dbReference>
<dbReference type="PROSITE" id="PS50144">
    <property type="entry name" value="MATH"/>
    <property type="match status" value="1"/>
</dbReference>
<reference evidence="12" key="1">
    <citation type="journal article" date="2011" name="Genome Biol.">
        <title>Comparative genomics of the social amoebae Dictyostelium discoideum and Dictyostelium purpureum.</title>
        <authorList>
            <consortium name="US DOE Joint Genome Institute (JGI-PGF)"/>
            <person name="Sucgang R."/>
            <person name="Kuo A."/>
            <person name="Tian X."/>
            <person name="Salerno W."/>
            <person name="Parikh A."/>
            <person name="Feasley C.L."/>
            <person name="Dalin E."/>
            <person name="Tu H."/>
            <person name="Huang E."/>
            <person name="Barry K."/>
            <person name="Lindquist E."/>
            <person name="Shapiro H."/>
            <person name="Bruce D."/>
            <person name="Schmutz J."/>
            <person name="Salamov A."/>
            <person name="Fey P."/>
            <person name="Gaudet P."/>
            <person name="Anjard C."/>
            <person name="Babu M.M."/>
            <person name="Basu S."/>
            <person name="Bushmanova Y."/>
            <person name="van der Wel H."/>
            <person name="Katoh-Kurasawa M."/>
            <person name="Dinh C."/>
            <person name="Coutinho P.M."/>
            <person name="Saito T."/>
            <person name="Elias M."/>
            <person name="Schaap P."/>
            <person name="Kay R.R."/>
            <person name="Henrissat B."/>
            <person name="Eichinger L."/>
            <person name="Rivero F."/>
            <person name="Putnam N.H."/>
            <person name="West C.M."/>
            <person name="Loomis W.F."/>
            <person name="Chisholm R.L."/>
            <person name="Shaulsky G."/>
            <person name="Strassmann J.E."/>
            <person name="Queller D.C."/>
            <person name="Kuspa A."/>
            <person name="Grigoriev I.V."/>
        </authorList>
    </citation>
    <scope>NUCLEOTIDE SEQUENCE [LARGE SCALE GENOMIC DNA]</scope>
    <source>
        <strain evidence="12">QSDP1</strain>
    </source>
</reference>
<evidence type="ECO:0000256" key="1">
    <source>
        <dbReference type="ARBA" id="ARBA00003051"/>
    </source>
</evidence>
<dbReference type="PROSITE" id="PS50145">
    <property type="entry name" value="ZF_TRAF"/>
    <property type="match status" value="1"/>
</dbReference>
<evidence type="ECO:0000256" key="2">
    <source>
        <dbReference type="ARBA" id="ARBA00004496"/>
    </source>
</evidence>
<protein>
    <recommendedName>
        <fullName evidence="13">TNF receptor-associated factor family protein</fullName>
    </recommendedName>
</protein>
<dbReference type="eggNOG" id="KOG0297">
    <property type="taxonomic scope" value="Eukaryota"/>
</dbReference>
<keyword evidence="7 8" id="KW-0862">Zinc</keyword>
<comment type="subcellular location">
    <subcellularLocation>
        <location evidence="2">Cytoplasm</location>
    </subcellularLocation>
</comment>
<feature type="zinc finger region" description="TRAF-type" evidence="8">
    <location>
        <begin position="180"/>
        <end position="232"/>
    </location>
</feature>
<evidence type="ECO:0000256" key="8">
    <source>
        <dbReference type="PROSITE-ProRule" id="PRU00207"/>
    </source>
</evidence>
<sequence>MFDFKISEILVKPLKDDYVCVICSDYVLNHYPIESSQALSCKNGHLMCKLCWDKQLALRKECGICRIKINSIGELCRNIFLEKAIRGKKVYCPNLYTDFRMNDGELVIDEQGCKEIITIDQIETHLAQCEYGFIGCKNSIECKAKFRKNHQEKHEEQCQYSIINCEHCEEPVVKDKYAKHLEDDCNVVSLECEHCHNKYGRRDLLSHIRNECKEVVIDCIYKDGGCNKRIKRCDLPTHLKENNNHIFFMQTLINKHRIETEESDRVIKKLKNDYSELEKRVDVNSRYRGSWTIENWESKLATHNNNERLKSPYFSVGSKNFYIGLYPNGFNDSNNNHFSIFLHLYEKPSFLSTNVKFSFELVNNNDLSKSHKMEKTNIYSENKGSGFGRFIETKLVKDFVTNDKITFNIDVEVIPSESKLLTK</sequence>
<keyword evidence="12" id="KW-1185">Reference proteome</keyword>
<dbReference type="Gene3D" id="3.30.40.10">
    <property type="entry name" value="Zinc/RING finger domain, C3HC4 (zinc finger)"/>
    <property type="match status" value="3"/>
</dbReference>
<dbReference type="SUPFAM" id="SSF57850">
    <property type="entry name" value="RING/U-box"/>
    <property type="match status" value="1"/>
</dbReference>
<evidence type="ECO:0000313" key="12">
    <source>
        <dbReference type="Proteomes" id="UP000001064"/>
    </source>
</evidence>
<dbReference type="Gene3D" id="2.60.210.10">
    <property type="entry name" value="Apoptosis, Tumor Necrosis Factor Receptor Associated Protein 2, Chain A"/>
    <property type="match status" value="1"/>
</dbReference>
<proteinExistence type="predicted"/>
<evidence type="ECO:0000256" key="6">
    <source>
        <dbReference type="ARBA" id="ARBA00022771"/>
    </source>
</evidence>
<dbReference type="GO" id="GO:0008270">
    <property type="term" value="F:zinc ion binding"/>
    <property type="evidence" value="ECO:0007669"/>
    <property type="project" value="UniProtKB-KW"/>
</dbReference>
<evidence type="ECO:0008006" key="13">
    <source>
        <dbReference type="Google" id="ProtNLM"/>
    </source>
</evidence>
<evidence type="ECO:0000256" key="4">
    <source>
        <dbReference type="ARBA" id="ARBA00022723"/>
    </source>
</evidence>
<keyword evidence="5" id="KW-0677">Repeat</keyword>
<dbReference type="InParanoid" id="F0ZT14"/>
<feature type="domain" description="TRAF-type" evidence="10">
    <location>
        <begin position="180"/>
        <end position="232"/>
    </location>
</feature>
<dbReference type="InterPro" id="IPR002083">
    <property type="entry name" value="MATH/TRAF_dom"/>
</dbReference>
<dbReference type="GeneID" id="10508027"/>
<dbReference type="VEuPathDB" id="AmoebaDB:DICPUDRAFT_37582"/>
<gene>
    <name evidence="11" type="ORF">DICPUDRAFT_37582</name>
</gene>
<dbReference type="CDD" id="cd00121">
    <property type="entry name" value="MATH"/>
    <property type="match status" value="1"/>
</dbReference>
<dbReference type="EMBL" id="GL871167">
    <property type="protein sequence ID" value="EGC32907.1"/>
    <property type="molecule type" value="Genomic_DNA"/>
</dbReference>
<dbReference type="PANTHER" id="PTHR10131">
    <property type="entry name" value="TNF RECEPTOR ASSOCIATED FACTOR"/>
    <property type="match status" value="1"/>
</dbReference>
<evidence type="ECO:0000259" key="10">
    <source>
        <dbReference type="PROSITE" id="PS50145"/>
    </source>
</evidence>
<keyword evidence="4 8" id="KW-0479">Metal-binding</keyword>
<name>F0ZT14_DICPU</name>
<dbReference type="KEGG" id="dpp:DICPUDRAFT_37582"/>